<sequence>MPDLFDKKIITLQVMIYEMNCKKNAFLLVMMLLFVSIMAHAQNISGKIIGKDGGAIPYASISYKGLRLAVSSDKDGLFSIPRRVGGTLVISSVGYQSIVIRVTSSMTDLGKLTLQEESRSLNEVVVKSKSGRYRRKDNPAVELMKKVIAAKAKTDLKNHDYFQYNRYQKITMAFNNITEKQLQGDFLKKRQYMLDQIEKSPINDKKILPLSVDETVSQHIYRKNPFSEKEIIQGQQSNGIGNVIETGDILNEVIKDVFTDVDIYNDYVRLLQFPFVSPIGKTAISFYHFYIEDTVYVDHQLCYHLQFIPANQQDFGFRGEIFVLKDSTLHVKKCILFIPQKSDVNWVDNMKIEQKYSQLSNGEWVLSKDDMYAEIHVNKVLQDLLIVRNTRYKDYSFDTIPKQLFRGKVKVRYDFEAFNRDESFWNKYRAVALTKSESSMDTFIHKMQNSKGWKYIIFGVKALIENYVETGGANRKSKFDFGPVNTLVSMNYVDKIRLRLSGRTTAYLNPHWFWSGFAAYGVDSKQWYYSSAVTYSFNKKKANVFEFPLRSLTFDTSSDLTSPSDLNLGHNKDNIFMTRTSALKEVFLYNRQRLSFRYETDWGLRFSASIQTQSNQTAGELHYYKLTDSVEVHKIRLSDATMGVVYNPGVTYVNTKQQRLPINLDSPEIGISHTVGFKHFLGGQFRSNVSTLSFYKRQWLGSWGYLSFNIRAMAQWNKVPFPLLLQPPVNLSFIANETSFSLLSDWEFLNDRQVFWGIKWNLNGKLLNRIPLIKSLKFREFFAIKGIWGTLTDKNNPVQNSSDERLYIFPSKSHLMGNQPYWEAEFGIHNILKFLSVSLVRRINYLEQRKYLNKWGIRFGFKMTF</sequence>
<name>A0AA37HXF8_SEGBR</name>
<dbReference type="AlphaFoldDB" id="A0AA37HXF8"/>
<dbReference type="EMBL" id="BPTR01000001">
    <property type="protein sequence ID" value="GJG27544.1"/>
    <property type="molecule type" value="Genomic_DNA"/>
</dbReference>
<proteinExistence type="predicted"/>
<reference evidence="1" key="1">
    <citation type="submission" date="2021-08" db="EMBL/GenBank/DDBJ databases">
        <title>Prevotella lacticifex sp. nov., isolated from rumen of cow.</title>
        <authorList>
            <person name="Shinkai T."/>
            <person name="Ikeyama N."/>
            <person name="Kumagai M."/>
            <person name="Ohmori H."/>
            <person name="Sakamoto M."/>
            <person name="Ohkuma M."/>
            <person name="Mitsumori M."/>
        </authorList>
    </citation>
    <scope>NUCLEOTIDE SEQUENCE</scope>
    <source>
        <strain evidence="1">DSM 11371</strain>
    </source>
</reference>
<evidence type="ECO:0000313" key="2">
    <source>
        <dbReference type="Proteomes" id="UP000887043"/>
    </source>
</evidence>
<dbReference type="InterPro" id="IPR008969">
    <property type="entry name" value="CarboxyPept-like_regulatory"/>
</dbReference>
<accession>A0AA37HXF8</accession>
<dbReference type="Pfam" id="PF18939">
    <property type="entry name" value="DUF5686"/>
    <property type="match status" value="1"/>
</dbReference>
<dbReference type="Proteomes" id="UP000887043">
    <property type="component" value="Unassembled WGS sequence"/>
</dbReference>
<dbReference type="InterPro" id="IPR043741">
    <property type="entry name" value="DUF5686"/>
</dbReference>
<organism evidence="1 2">
    <name type="scientific">Segatella bryantii</name>
    <name type="common">Prevotella bryantii</name>
    <dbReference type="NCBI Taxonomy" id="77095"/>
    <lineage>
        <taxon>Bacteria</taxon>
        <taxon>Pseudomonadati</taxon>
        <taxon>Bacteroidota</taxon>
        <taxon>Bacteroidia</taxon>
        <taxon>Bacteroidales</taxon>
        <taxon>Prevotellaceae</taxon>
        <taxon>Segatella</taxon>
    </lineage>
</organism>
<evidence type="ECO:0000313" key="1">
    <source>
        <dbReference type="EMBL" id="GJG27544.1"/>
    </source>
</evidence>
<gene>
    <name evidence="1" type="ORF">PRRU23_12440</name>
</gene>
<comment type="caution">
    <text evidence="1">The sequence shown here is derived from an EMBL/GenBank/DDBJ whole genome shotgun (WGS) entry which is preliminary data.</text>
</comment>
<dbReference type="Pfam" id="PF13715">
    <property type="entry name" value="CarbopepD_reg_2"/>
    <property type="match status" value="1"/>
</dbReference>
<protein>
    <submittedName>
        <fullName evidence="1">Membrane protein</fullName>
    </submittedName>
</protein>
<dbReference type="SUPFAM" id="SSF49464">
    <property type="entry name" value="Carboxypeptidase regulatory domain-like"/>
    <property type="match status" value="1"/>
</dbReference>